<evidence type="ECO:0000256" key="3">
    <source>
        <dbReference type="ARBA" id="ARBA00022679"/>
    </source>
</evidence>
<organism evidence="4 5">
    <name type="scientific">Solanum tuberosum</name>
    <name type="common">Potato</name>
    <dbReference type="NCBI Taxonomy" id="4113"/>
    <lineage>
        <taxon>Eukaryota</taxon>
        <taxon>Viridiplantae</taxon>
        <taxon>Streptophyta</taxon>
        <taxon>Embryophyta</taxon>
        <taxon>Tracheophyta</taxon>
        <taxon>Spermatophyta</taxon>
        <taxon>Magnoliopsida</taxon>
        <taxon>eudicotyledons</taxon>
        <taxon>Gunneridae</taxon>
        <taxon>Pentapetalae</taxon>
        <taxon>asterids</taxon>
        <taxon>lamiids</taxon>
        <taxon>Solanales</taxon>
        <taxon>Solanaceae</taxon>
        <taxon>Solanoideae</taxon>
        <taxon>Solaneae</taxon>
        <taxon>Solanum</taxon>
    </lineage>
</organism>
<dbReference type="Gramene" id="PGSC0003DMT400017286">
    <property type="protein sequence ID" value="PGSC0003DMT400017286"/>
    <property type="gene ID" value="PGSC0003DMG400006737"/>
</dbReference>
<reference evidence="5" key="1">
    <citation type="journal article" date="2011" name="Nature">
        <title>Genome sequence and analysis of the tuber crop potato.</title>
        <authorList>
            <consortium name="The Potato Genome Sequencing Consortium"/>
        </authorList>
    </citation>
    <scope>NUCLEOTIDE SEQUENCE [LARGE SCALE GENOMIC DNA]</scope>
    <source>
        <strain evidence="5">cv. DM1-3 516 R44</strain>
    </source>
</reference>
<dbReference type="InterPro" id="IPR035595">
    <property type="entry name" value="UDP_glycos_trans_CS"/>
</dbReference>
<dbReference type="Pfam" id="PF00201">
    <property type="entry name" value="UDPGT"/>
    <property type="match status" value="2"/>
</dbReference>
<dbReference type="PANTHER" id="PTHR11926">
    <property type="entry name" value="GLUCOSYL/GLUCURONOSYL TRANSFERASES"/>
    <property type="match status" value="1"/>
</dbReference>
<dbReference type="FunFam" id="3.40.50.2000:FF:000167">
    <property type="entry name" value="Glycosyltransferase"/>
    <property type="match status" value="1"/>
</dbReference>
<evidence type="ECO:0000256" key="1">
    <source>
        <dbReference type="ARBA" id="ARBA00009995"/>
    </source>
</evidence>
<dbReference type="InParanoid" id="M1A8S4"/>
<protein>
    <submittedName>
        <fullName evidence="4">Cold-induced glucosyl transferase</fullName>
    </submittedName>
</protein>
<dbReference type="GO" id="GO:0080043">
    <property type="term" value="F:quercetin 3-O-glucosyltransferase activity"/>
    <property type="evidence" value="ECO:0000318"/>
    <property type="project" value="GO_Central"/>
</dbReference>
<keyword evidence="3" id="KW-0808">Transferase</keyword>
<reference evidence="4" key="2">
    <citation type="submission" date="2015-06" db="UniProtKB">
        <authorList>
            <consortium name="EnsemblPlants"/>
        </authorList>
    </citation>
    <scope>IDENTIFICATION</scope>
    <source>
        <strain evidence="4">DM1-3 516 R44</strain>
    </source>
</reference>
<dbReference type="OMA" id="GHINPCI"/>
<dbReference type="FunFam" id="3.40.50.2000:FF:000019">
    <property type="entry name" value="Glycosyltransferase"/>
    <property type="match status" value="1"/>
</dbReference>
<keyword evidence="5" id="KW-1185">Reference proteome</keyword>
<dbReference type="FunCoup" id="M1A8S4">
    <property type="interactions" value="99"/>
</dbReference>
<dbReference type="PROSITE" id="PS00375">
    <property type="entry name" value="UDPGT"/>
    <property type="match status" value="1"/>
</dbReference>
<dbReference type="GO" id="GO:0005737">
    <property type="term" value="C:cytoplasm"/>
    <property type="evidence" value="ECO:0000318"/>
    <property type="project" value="GO_Central"/>
</dbReference>
<dbReference type="PANTHER" id="PTHR11926:SF870">
    <property type="entry name" value="UDP-GLYCOSYLTRANSFERASE 75B1"/>
    <property type="match status" value="1"/>
</dbReference>
<sequence>MVQPHVLLVTFPAQGHINPSLQFAKRLIKMGIEVTFTTSIFAHRRMAKTAASTAPKGLNLAAFSDGFDDGFKSNVDDSKCYMSEIRSRGSQTLRDIILKSSDEGRPVTSLVYTLLLPWAAEVARELHIPSALLWIQPATVLDIYYYYFNGYEDEMKCSSNDPNWSIQLPRLPLLKSQDLPSFLVSSSSKDDKYSFALPTFKEQLDTLDGEENPKVLVNTFDALELEPLKAIEKYNLIGIGPLIPSSFLGGKDSLESSFGGDLFQKSNDDYIKWLSTKRKSSIVYISFGSLLNLSRNQKEEIAKGLIEIKRPFLWVIRDQENIKEVEKEEEKLSCMMELEKQGKIVPWCSQLEVLTHPSLGCFVSHFGWNSTLESCSSNDPNWSIQLPRLPLLKSQDLPSFLVSSSSKDDKYSFALPTFKEQLDTLDGEENPKVLVNTFDALELEPLKAIEKYNLIGIGPLIPSSFLGGKDSLESSFGGDLFQKSDDDYMEWLNTKPKSSIVYISFGSLLNLSRNQKEEIAKGLIEIKRPFLWVIRDQENIKEVEKEEEKLSCMMELEKQGKIVPWCSQLEVLTHPSLGCFVSHCGWNSTLESLSSGVPVVAFPHWTDQGTNAKLIEDVWKTGVRMRVSEDGVVESEEIKRCIEIVMDGGEKGEEMRKNAQKWKELAREAVKECGSSEVNLKAFVQEVGKSC</sequence>
<evidence type="ECO:0000256" key="2">
    <source>
        <dbReference type="ARBA" id="ARBA00022676"/>
    </source>
</evidence>
<dbReference type="CDD" id="cd03784">
    <property type="entry name" value="GT1_Gtf-like"/>
    <property type="match status" value="2"/>
</dbReference>
<dbReference type="Gene3D" id="3.40.50.2000">
    <property type="entry name" value="Glycogen Phosphorylase B"/>
    <property type="match status" value="3"/>
</dbReference>
<accession>M1A8S4</accession>
<comment type="similarity">
    <text evidence="1">Belongs to the UDP-glycosyltransferase family.</text>
</comment>
<dbReference type="Proteomes" id="UP000011115">
    <property type="component" value="Unassembled WGS sequence"/>
</dbReference>
<dbReference type="PaxDb" id="4113-PGSC0003DMT400017286"/>
<dbReference type="GO" id="GO:0080044">
    <property type="term" value="F:quercetin 7-O-glucosyltransferase activity"/>
    <property type="evidence" value="ECO:0000318"/>
    <property type="project" value="GO_Central"/>
</dbReference>
<dbReference type="InterPro" id="IPR002213">
    <property type="entry name" value="UDP_glucos_trans"/>
</dbReference>
<name>M1A8S4_SOLTU</name>
<keyword evidence="2" id="KW-0328">Glycosyltransferase</keyword>
<dbReference type="EnsemblPlants" id="PGSC0003DMT400017286">
    <property type="protein sequence ID" value="PGSC0003DMT400017286"/>
    <property type="gene ID" value="PGSC0003DMG400006737"/>
</dbReference>
<proteinExistence type="inferred from homology"/>
<evidence type="ECO:0000313" key="5">
    <source>
        <dbReference type="Proteomes" id="UP000011115"/>
    </source>
</evidence>
<dbReference type="SUPFAM" id="SSF53756">
    <property type="entry name" value="UDP-Glycosyltransferase/glycogen phosphorylase"/>
    <property type="match status" value="2"/>
</dbReference>
<dbReference type="HOGENOM" id="CLU_001724_0_1_1"/>
<evidence type="ECO:0000313" key="4">
    <source>
        <dbReference type="EnsemblPlants" id="PGSC0003DMT400017286"/>
    </source>
</evidence>
<dbReference type="eggNOG" id="KOG1192">
    <property type="taxonomic scope" value="Eukaryota"/>
</dbReference>
<dbReference type="AlphaFoldDB" id="M1A8S4"/>